<reference evidence="2" key="2">
    <citation type="submission" date="2021-02" db="EMBL/GenBank/DDBJ databases">
        <authorList>
            <person name="Kimball J.A."/>
            <person name="Haas M.W."/>
            <person name="Macchietto M."/>
            <person name="Kono T."/>
            <person name="Duquette J."/>
            <person name="Shao M."/>
        </authorList>
    </citation>
    <scope>NUCLEOTIDE SEQUENCE</scope>
    <source>
        <tissue evidence="2">Fresh leaf tissue</tissue>
    </source>
</reference>
<dbReference type="AlphaFoldDB" id="A0A8J5TGS3"/>
<dbReference type="Proteomes" id="UP000729402">
    <property type="component" value="Unassembled WGS sequence"/>
</dbReference>
<proteinExistence type="predicted"/>
<name>A0A8J5TGS3_ZIZPA</name>
<evidence type="ECO:0000256" key="1">
    <source>
        <dbReference type="SAM" id="MobiDB-lite"/>
    </source>
</evidence>
<evidence type="ECO:0000313" key="3">
    <source>
        <dbReference type="Proteomes" id="UP000729402"/>
    </source>
</evidence>
<feature type="region of interest" description="Disordered" evidence="1">
    <location>
        <begin position="144"/>
        <end position="164"/>
    </location>
</feature>
<accession>A0A8J5TGS3</accession>
<keyword evidence="3" id="KW-1185">Reference proteome</keyword>
<organism evidence="2 3">
    <name type="scientific">Zizania palustris</name>
    <name type="common">Northern wild rice</name>
    <dbReference type="NCBI Taxonomy" id="103762"/>
    <lineage>
        <taxon>Eukaryota</taxon>
        <taxon>Viridiplantae</taxon>
        <taxon>Streptophyta</taxon>
        <taxon>Embryophyta</taxon>
        <taxon>Tracheophyta</taxon>
        <taxon>Spermatophyta</taxon>
        <taxon>Magnoliopsida</taxon>
        <taxon>Liliopsida</taxon>
        <taxon>Poales</taxon>
        <taxon>Poaceae</taxon>
        <taxon>BOP clade</taxon>
        <taxon>Oryzoideae</taxon>
        <taxon>Oryzeae</taxon>
        <taxon>Zizaniinae</taxon>
        <taxon>Zizania</taxon>
    </lineage>
</organism>
<dbReference type="EMBL" id="JAAALK010000283">
    <property type="protein sequence ID" value="KAG8076986.1"/>
    <property type="molecule type" value="Genomic_DNA"/>
</dbReference>
<dbReference type="PROSITE" id="PS51257">
    <property type="entry name" value="PROKAR_LIPOPROTEIN"/>
    <property type="match status" value="1"/>
</dbReference>
<reference evidence="2" key="1">
    <citation type="journal article" date="2021" name="bioRxiv">
        <title>Whole Genome Assembly and Annotation of Northern Wild Rice, Zizania palustris L., Supports a Whole Genome Duplication in the Zizania Genus.</title>
        <authorList>
            <person name="Haas M."/>
            <person name="Kono T."/>
            <person name="Macchietto M."/>
            <person name="Millas R."/>
            <person name="McGilp L."/>
            <person name="Shao M."/>
            <person name="Duquette J."/>
            <person name="Hirsch C.N."/>
            <person name="Kimball J."/>
        </authorList>
    </citation>
    <scope>NUCLEOTIDE SEQUENCE</scope>
    <source>
        <tissue evidence="2">Fresh leaf tissue</tissue>
    </source>
</reference>
<evidence type="ECO:0000313" key="2">
    <source>
        <dbReference type="EMBL" id="KAG8076986.1"/>
    </source>
</evidence>
<sequence length="188" mass="20774">MVPLARREVIGAWLATSGCGEGVRVLVGGGYPAGFVDVEVVAEVGEAPVVTEVWSLRAEEDSGDGERWLERGRRCGVKVSVTGILVGFVLSVSEGWMREPSSQLPIRIYEGMYLSEHFKKEPPIHCRGHKWPTEATLAPVCMLSADDPGGENSGRRQRQNLPEKKRWQVIRRGKELVSGNGENIFFIE</sequence>
<comment type="caution">
    <text evidence="2">The sequence shown here is derived from an EMBL/GenBank/DDBJ whole genome shotgun (WGS) entry which is preliminary data.</text>
</comment>
<gene>
    <name evidence="2" type="ORF">GUJ93_ZPchr0006g41365</name>
</gene>
<protein>
    <submittedName>
        <fullName evidence="2">Uncharacterized protein</fullName>
    </submittedName>
</protein>